<comment type="similarity">
    <text evidence="7">Belongs to the major facilitator superfamily. Sugar transporter (TC 2.A.1.1) family. Trehalose transporter subfamily.</text>
</comment>
<evidence type="ECO:0000256" key="6">
    <source>
        <dbReference type="ARBA" id="ARBA00023180"/>
    </source>
</evidence>
<dbReference type="FunCoup" id="A0A7F5R0Q3">
    <property type="interactions" value="8"/>
</dbReference>
<evidence type="ECO:0000256" key="1">
    <source>
        <dbReference type="ARBA" id="ARBA00004651"/>
    </source>
</evidence>
<gene>
    <name evidence="12" type="primary">LOC108742383</name>
</gene>
<evidence type="ECO:0000256" key="5">
    <source>
        <dbReference type="ARBA" id="ARBA00023136"/>
    </source>
</evidence>
<keyword evidence="5 9" id="KW-0472">Membrane</keyword>
<dbReference type="FunFam" id="1.20.1250.20:FF:000055">
    <property type="entry name" value="Facilitated trehalose transporter Tret1-2 homolog"/>
    <property type="match status" value="1"/>
</dbReference>
<evidence type="ECO:0000256" key="3">
    <source>
        <dbReference type="ARBA" id="ARBA00022692"/>
    </source>
</evidence>
<evidence type="ECO:0000256" key="4">
    <source>
        <dbReference type="ARBA" id="ARBA00022989"/>
    </source>
</evidence>
<dbReference type="InParanoid" id="A0A7F5R0Q3"/>
<sequence>MTQITGKLSISKSSTDNCTSKIGSDNIIMVNLRSMGNPHSEFKNKESFKDAYKDLSRRYIKGGRDDNSNIRKPPRLPMINNNDVEALEKQDTQKKNQYIAATCAALGAICAGTTLAWSSPALPQLVVPAGTNTSRPGVSFQLTEAEGSLVGSMLAIGALFSAIPAGFIADKFGRKQTNLMLVVPYTVCWLLTVFATNAYMLYAARFFAGLATGAICVTAPMYIGEIAEPSIRGTLGTFFQLFMCLGILATYVIGAFINWVGLSAILAMAPIIFASSLWFMPETPIFLVKIRDLKGAEESLKYLRGAYANVRSELKVIDEEVSLAQSKKVGFKDLFGTRANRIALVTGLGLQALQQLSGINAVIFYTVPIFKSAGSTLPPNLAAVVVSIVQTITCYFAAMVIDKANRRFFLTVSSVGMTICLTALGCYYHLILLDIHVYGLGILPLGSLVLFIMAYSIGFGPVPWMIMSEIFAPEIRGFGSGLAVTTNWINAFIVTFSFPIMNAILGGHITFYIFSIIMGLATIFVYAVVPETRGKSVTEIQNMLNKS</sequence>
<feature type="transmembrane region" description="Helical" evidence="9">
    <location>
        <begin position="149"/>
        <end position="169"/>
    </location>
</feature>
<reference evidence="12" key="1">
    <citation type="submission" date="2025-08" db="UniProtKB">
        <authorList>
            <consortium name="RefSeq"/>
        </authorList>
    </citation>
    <scope>IDENTIFICATION</scope>
    <source>
        <tissue evidence="12">Entire body</tissue>
    </source>
</reference>
<dbReference type="NCBIfam" id="TIGR00879">
    <property type="entry name" value="SP"/>
    <property type="match status" value="1"/>
</dbReference>
<keyword evidence="4 9" id="KW-1133">Transmembrane helix</keyword>
<feature type="transmembrane region" description="Helical" evidence="9">
    <location>
        <begin position="379"/>
        <end position="401"/>
    </location>
</feature>
<dbReference type="Proteomes" id="UP000192223">
    <property type="component" value="Unplaced"/>
</dbReference>
<dbReference type="InterPro" id="IPR003663">
    <property type="entry name" value="Sugar/inositol_transpt"/>
</dbReference>
<dbReference type="InterPro" id="IPR005829">
    <property type="entry name" value="Sugar_transporter_CS"/>
</dbReference>
<evidence type="ECO:0000256" key="8">
    <source>
        <dbReference type="RuleBase" id="RU003346"/>
    </source>
</evidence>
<dbReference type="Gene3D" id="1.20.1250.20">
    <property type="entry name" value="MFS general substrate transporter like domains"/>
    <property type="match status" value="1"/>
</dbReference>
<dbReference type="Pfam" id="PF00083">
    <property type="entry name" value="Sugar_tr"/>
    <property type="match status" value="1"/>
</dbReference>
<protein>
    <submittedName>
        <fullName evidence="12">Facilitated trehalose transporter Tret1-2 homolog isoform X1</fullName>
    </submittedName>
</protein>
<evidence type="ECO:0000256" key="7">
    <source>
        <dbReference type="ARBA" id="ARBA00024348"/>
    </source>
</evidence>
<dbReference type="GO" id="GO:0051119">
    <property type="term" value="F:sugar transmembrane transporter activity"/>
    <property type="evidence" value="ECO:0007669"/>
    <property type="project" value="InterPro"/>
</dbReference>
<keyword evidence="11" id="KW-1185">Reference proteome</keyword>
<comment type="subcellular location">
    <subcellularLocation>
        <location evidence="1">Cell membrane</location>
        <topology evidence="1">Multi-pass membrane protein</topology>
    </subcellularLocation>
</comment>
<dbReference type="InterPro" id="IPR020846">
    <property type="entry name" value="MFS_dom"/>
</dbReference>
<keyword evidence="8" id="KW-0813">Transport</keyword>
<feature type="transmembrane region" description="Helical" evidence="9">
    <location>
        <begin position="206"/>
        <end position="223"/>
    </location>
</feature>
<keyword evidence="2" id="KW-1003">Cell membrane</keyword>
<dbReference type="PROSITE" id="PS00217">
    <property type="entry name" value="SUGAR_TRANSPORT_2"/>
    <property type="match status" value="1"/>
</dbReference>
<dbReference type="AlphaFoldDB" id="A0A7F5R0Q3"/>
<dbReference type="PROSITE" id="PS50850">
    <property type="entry name" value="MFS"/>
    <property type="match status" value="1"/>
</dbReference>
<feature type="transmembrane region" description="Helical" evidence="9">
    <location>
        <begin position="235"/>
        <end position="253"/>
    </location>
</feature>
<keyword evidence="3 9" id="KW-0812">Transmembrane</keyword>
<feature type="domain" description="Major facilitator superfamily (MFS) profile" evidence="10">
    <location>
        <begin position="100"/>
        <end position="533"/>
    </location>
</feature>
<dbReference type="RefSeq" id="XP_025831245.1">
    <property type="nucleotide sequence ID" value="XM_025975460.1"/>
</dbReference>
<evidence type="ECO:0000256" key="2">
    <source>
        <dbReference type="ARBA" id="ARBA00022475"/>
    </source>
</evidence>
<dbReference type="CDD" id="cd17358">
    <property type="entry name" value="MFS_GLUT6_8_Class3_like"/>
    <property type="match status" value="1"/>
</dbReference>
<dbReference type="PANTHER" id="PTHR48021:SF86">
    <property type="entry name" value="FACILITATED TREHALOSE TRANSPORTER TRET1-1-LIKE PROTEIN"/>
    <property type="match status" value="1"/>
</dbReference>
<feature type="transmembrane region" description="Helical" evidence="9">
    <location>
        <begin position="511"/>
        <end position="529"/>
    </location>
</feature>
<feature type="transmembrane region" description="Helical" evidence="9">
    <location>
        <begin position="98"/>
        <end position="117"/>
    </location>
</feature>
<organism evidence="11 12">
    <name type="scientific">Agrilus planipennis</name>
    <name type="common">Emerald ash borer</name>
    <name type="synonym">Agrilus marcopoli</name>
    <dbReference type="NCBI Taxonomy" id="224129"/>
    <lineage>
        <taxon>Eukaryota</taxon>
        <taxon>Metazoa</taxon>
        <taxon>Ecdysozoa</taxon>
        <taxon>Arthropoda</taxon>
        <taxon>Hexapoda</taxon>
        <taxon>Insecta</taxon>
        <taxon>Pterygota</taxon>
        <taxon>Neoptera</taxon>
        <taxon>Endopterygota</taxon>
        <taxon>Coleoptera</taxon>
        <taxon>Polyphaga</taxon>
        <taxon>Elateriformia</taxon>
        <taxon>Buprestoidea</taxon>
        <taxon>Buprestidae</taxon>
        <taxon>Agrilinae</taxon>
        <taxon>Agrilus</taxon>
    </lineage>
</organism>
<dbReference type="InterPro" id="IPR036259">
    <property type="entry name" value="MFS_trans_sf"/>
</dbReference>
<evidence type="ECO:0000256" key="9">
    <source>
        <dbReference type="SAM" id="Phobius"/>
    </source>
</evidence>
<accession>A0A7F5R0Q3</accession>
<keyword evidence="6" id="KW-0325">Glycoprotein</keyword>
<dbReference type="OrthoDB" id="6612291at2759"/>
<feature type="transmembrane region" description="Helical" evidence="9">
    <location>
        <begin position="342"/>
        <end position="367"/>
    </location>
</feature>
<dbReference type="InterPro" id="IPR005828">
    <property type="entry name" value="MFS_sugar_transport-like"/>
</dbReference>
<evidence type="ECO:0000259" key="10">
    <source>
        <dbReference type="PROSITE" id="PS50850"/>
    </source>
</evidence>
<dbReference type="GeneID" id="108742383"/>
<dbReference type="PANTHER" id="PTHR48021">
    <property type="match status" value="1"/>
</dbReference>
<feature type="transmembrane region" description="Helical" evidence="9">
    <location>
        <begin position="442"/>
        <end position="466"/>
    </location>
</feature>
<feature type="transmembrane region" description="Helical" evidence="9">
    <location>
        <begin position="181"/>
        <end position="200"/>
    </location>
</feature>
<evidence type="ECO:0000313" key="11">
    <source>
        <dbReference type="Proteomes" id="UP000192223"/>
    </source>
</evidence>
<name>A0A7F5R0Q3_AGRPL</name>
<dbReference type="PRINTS" id="PR00171">
    <property type="entry name" value="SUGRTRNSPORT"/>
</dbReference>
<evidence type="ECO:0000313" key="12">
    <source>
        <dbReference type="RefSeq" id="XP_025831245.1"/>
    </source>
</evidence>
<feature type="transmembrane region" description="Helical" evidence="9">
    <location>
        <begin position="408"/>
        <end position="430"/>
    </location>
</feature>
<dbReference type="InterPro" id="IPR044775">
    <property type="entry name" value="MFS_ERD6/Tret1-like"/>
</dbReference>
<proteinExistence type="inferred from homology"/>
<dbReference type="GO" id="GO:0005886">
    <property type="term" value="C:plasma membrane"/>
    <property type="evidence" value="ECO:0007669"/>
    <property type="project" value="UniProtKB-SubCell"/>
</dbReference>
<dbReference type="InterPro" id="IPR050549">
    <property type="entry name" value="MFS_Trehalose_Transporter"/>
</dbReference>
<feature type="transmembrane region" description="Helical" evidence="9">
    <location>
        <begin position="259"/>
        <end position="280"/>
    </location>
</feature>
<dbReference type="SUPFAM" id="SSF103473">
    <property type="entry name" value="MFS general substrate transporter"/>
    <property type="match status" value="1"/>
</dbReference>